<gene>
    <name evidence="7" type="primary">QRI7</name>
    <name evidence="9" type="ordered locus">Ecym_5633</name>
</gene>
<keyword evidence="5 7" id="KW-0012">Acyltransferase</keyword>
<evidence type="ECO:0000256" key="1">
    <source>
        <dbReference type="ARBA" id="ARBA00012156"/>
    </source>
</evidence>
<dbReference type="GO" id="GO:0046872">
    <property type="term" value="F:metal ion binding"/>
    <property type="evidence" value="ECO:0007669"/>
    <property type="project" value="UniProtKB-KW"/>
</dbReference>
<comment type="subunit">
    <text evidence="7">Homodimer.</text>
</comment>
<dbReference type="GO" id="GO:0008252">
    <property type="term" value="F:nucleotidase activity"/>
    <property type="evidence" value="ECO:0007669"/>
    <property type="project" value="EnsemblFungi"/>
</dbReference>
<evidence type="ECO:0000256" key="3">
    <source>
        <dbReference type="ARBA" id="ARBA00022694"/>
    </source>
</evidence>
<feature type="domain" description="Gcp-like" evidence="8">
    <location>
        <begin position="56"/>
        <end position="343"/>
    </location>
</feature>
<evidence type="ECO:0000256" key="6">
    <source>
        <dbReference type="ARBA" id="ARBA00048117"/>
    </source>
</evidence>
<dbReference type="PANTHER" id="PTHR11735:SF6">
    <property type="entry name" value="TRNA N6-ADENOSINE THREONYLCARBAMOYLTRANSFERASE, MITOCHONDRIAL"/>
    <property type="match status" value="1"/>
</dbReference>
<dbReference type="NCBIfam" id="TIGR00329">
    <property type="entry name" value="gcp_kae1"/>
    <property type="match status" value="1"/>
</dbReference>
<comment type="function">
    <text evidence="7">Required for the formation of a threonylcarbamoyl group on adenosine at position 37 (t(6)A37) in mitochondrial tRNAs that read codons beginning with adenine. Probably involved in the transfer of the threonylcarbamoyl moiety of threonylcarbamoyl-AMP (TC-AMP) to the N6 group of A37. Involved in mitochondrial genome maintenance.</text>
</comment>
<comment type="similarity">
    <text evidence="7">Belongs to the KAE1 / TsaD family.</text>
</comment>
<sequence>MLRRFYNGGSLVRRGFKVLCIETSCDDTCVSVLDRFNRQQPLRVLCHYKETLDSLEDGGIVPIKAHTHHQIALGKLTQRAFRDALGTIDLVCVTRGPGMVGSLSAGISFAKGLSVALNKPLIGVHHMLGHLLIPRMESNGEGVKYPFLSLLVSGGHTMLVLSRSAIEHEVLCDTIDIAVGDSLDKCAREIGIRGNMLAKEMESFINEDMEQAKLSDSMKIGLPNPLRNKNDRVNMQAFSFCPFVTAVKKNLPKPLLQLNIQERREIAYKIQEGIFKHVISQLNLVLRLNSEKLSDVKQFVCSGGVSANQRLRTKLETELEHDFASFHYPNIELCTDNAVMIGWAGIELYEKHGLTTGLGATAIRKWPIDKMLDVPDWVVPDKT</sequence>
<dbReference type="InParanoid" id="I6NE77"/>
<evidence type="ECO:0000259" key="8">
    <source>
        <dbReference type="Pfam" id="PF00814"/>
    </source>
</evidence>
<evidence type="ECO:0000313" key="9">
    <source>
        <dbReference type="EMBL" id="AET40369.1"/>
    </source>
</evidence>
<evidence type="ECO:0000313" key="10">
    <source>
        <dbReference type="Proteomes" id="UP000006790"/>
    </source>
</evidence>
<keyword evidence="3 7" id="KW-0819">tRNA processing</keyword>
<dbReference type="KEGG" id="erc:Ecym_5633"/>
<dbReference type="GO" id="GO:0061711">
    <property type="term" value="F:tRNA N(6)-L-threonylcarbamoyladenine synthase activity"/>
    <property type="evidence" value="ECO:0007669"/>
    <property type="project" value="UniProtKB-EC"/>
</dbReference>
<dbReference type="FunCoup" id="I6NE77">
    <property type="interactions" value="401"/>
</dbReference>
<proteinExistence type="inferred from homology"/>
<keyword evidence="10" id="KW-1185">Reference proteome</keyword>
<dbReference type="PANTHER" id="PTHR11735">
    <property type="entry name" value="TRNA N6-ADENOSINE THREONYLCARBAMOYLTRANSFERASE"/>
    <property type="match status" value="1"/>
</dbReference>
<dbReference type="eggNOG" id="KOG2707">
    <property type="taxonomic scope" value="Eukaryota"/>
</dbReference>
<reference evidence="9 10" key="1">
    <citation type="journal article" date="2011" name="G3 (Bethesda)">
        <title>Genome evolution in the Eremothecium clade of the Saccharomyces complex revealed by comparative genomics.</title>
        <authorList>
            <person name="Wendland J."/>
            <person name="Walther A."/>
        </authorList>
    </citation>
    <scope>NUCLEOTIDE SEQUENCE [LARGE SCALE GENOMIC DNA]</scope>
    <source>
        <strain evidence="10">CBS 270.75 / DBVPG 7215 / KCTC 17166 / NRRL Y-17582</strain>
    </source>
</reference>
<dbReference type="PRINTS" id="PR00789">
    <property type="entry name" value="OSIALOPTASE"/>
</dbReference>
<comment type="cofactor">
    <cofactor evidence="7">
        <name>a divalent metal cation</name>
        <dbReference type="ChEBI" id="CHEBI:60240"/>
    </cofactor>
    <text evidence="7">Binds 1 divalent metal cation per subunit.</text>
</comment>
<accession>I6NE77</accession>
<dbReference type="Gene3D" id="3.30.420.40">
    <property type="match status" value="2"/>
</dbReference>
<evidence type="ECO:0000256" key="7">
    <source>
        <dbReference type="HAMAP-Rule" id="MF_03179"/>
    </source>
</evidence>
<dbReference type="InterPro" id="IPR000905">
    <property type="entry name" value="Gcp-like_dom"/>
</dbReference>
<dbReference type="RefSeq" id="XP_003647186.1">
    <property type="nucleotide sequence ID" value="XM_003647138.1"/>
</dbReference>
<evidence type="ECO:0000256" key="2">
    <source>
        <dbReference type="ARBA" id="ARBA00022679"/>
    </source>
</evidence>
<dbReference type="HAMAP" id="MF_01445">
    <property type="entry name" value="TsaD"/>
    <property type="match status" value="1"/>
</dbReference>
<dbReference type="AlphaFoldDB" id="I6NE77"/>
<dbReference type="GO" id="GO:0072670">
    <property type="term" value="P:mitochondrial tRNA threonylcarbamoyladenosine modification"/>
    <property type="evidence" value="ECO:0007669"/>
    <property type="project" value="EnsemblFungi"/>
</dbReference>
<dbReference type="Proteomes" id="UP000006790">
    <property type="component" value="Chromosome 5"/>
</dbReference>
<evidence type="ECO:0000256" key="5">
    <source>
        <dbReference type="ARBA" id="ARBA00023315"/>
    </source>
</evidence>
<keyword evidence="7" id="KW-0496">Mitochondrion</keyword>
<dbReference type="PROSITE" id="PS01016">
    <property type="entry name" value="GLYCOPROTEASE"/>
    <property type="match status" value="1"/>
</dbReference>
<dbReference type="InterPro" id="IPR017861">
    <property type="entry name" value="KAE1/TsaD"/>
</dbReference>
<dbReference type="HOGENOM" id="CLU_023208_4_1_1"/>
<keyword evidence="4 7" id="KW-0479">Metal-binding</keyword>
<protein>
    <recommendedName>
        <fullName evidence="1">N(6)-L-threonylcarbamoyladenine synthase</fullName>
        <ecNumber evidence="1">2.3.1.234</ecNumber>
    </recommendedName>
</protein>
<dbReference type="GO" id="GO:0000049">
    <property type="term" value="F:tRNA binding"/>
    <property type="evidence" value="ECO:0007669"/>
    <property type="project" value="EnsemblFungi"/>
</dbReference>
<organism evidence="9 10">
    <name type="scientific">Eremothecium cymbalariae (strain CBS 270.75 / DBVPG 7215 / KCTC 17166 / NRRL Y-17582)</name>
    <name type="common">Yeast</name>
    <dbReference type="NCBI Taxonomy" id="931890"/>
    <lineage>
        <taxon>Eukaryota</taxon>
        <taxon>Fungi</taxon>
        <taxon>Dikarya</taxon>
        <taxon>Ascomycota</taxon>
        <taxon>Saccharomycotina</taxon>
        <taxon>Saccharomycetes</taxon>
        <taxon>Saccharomycetales</taxon>
        <taxon>Saccharomycetaceae</taxon>
        <taxon>Eremothecium</taxon>
    </lineage>
</organism>
<comment type="catalytic activity">
    <reaction evidence="6 7">
        <text>L-threonylcarbamoyladenylate + adenosine(37) in tRNA = N(6)-L-threonylcarbamoyladenosine(37) in tRNA + AMP + H(+)</text>
        <dbReference type="Rhea" id="RHEA:37059"/>
        <dbReference type="Rhea" id="RHEA-COMP:10162"/>
        <dbReference type="Rhea" id="RHEA-COMP:10163"/>
        <dbReference type="ChEBI" id="CHEBI:15378"/>
        <dbReference type="ChEBI" id="CHEBI:73682"/>
        <dbReference type="ChEBI" id="CHEBI:74411"/>
        <dbReference type="ChEBI" id="CHEBI:74418"/>
        <dbReference type="ChEBI" id="CHEBI:456215"/>
        <dbReference type="EC" id="2.3.1.234"/>
    </reaction>
</comment>
<dbReference type="GeneID" id="11468719"/>
<dbReference type="SUPFAM" id="SSF53067">
    <property type="entry name" value="Actin-like ATPase domain"/>
    <property type="match status" value="2"/>
</dbReference>
<keyword evidence="2 7" id="KW-0808">Transferase</keyword>
<dbReference type="STRING" id="931890.I6NE77"/>
<evidence type="ECO:0000256" key="4">
    <source>
        <dbReference type="ARBA" id="ARBA00022723"/>
    </source>
</evidence>
<dbReference type="EMBL" id="CP002501">
    <property type="protein sequence ID" value="AET40369.1"/>
    <property type="molecule type" value="Genomic_DNA"/>
</dbReference>
<dbReference type="EC" id="2.3.1.234" evidence="1"/>
<dbReference type="GO" id="GO:0005759">
    <property type="term" value="C:mitochondrial matrix"/>
    <property type="evidence" value="ECO:0007669"/>
    <property type="project" value="EnsemblFungi"/>
</dbReference>
<dbReference type="InterPro" id="IPR043129">
    <property type="entry name" value="ATPase_NBD"/>
</dbReference>
<dbReference type="OMA" id="NAAMIGC"/>
<dbReference type="Pfam" id="PF00814">
    <property type="entry name" value="TsaD"/>
    <property type="match status" value="1"/>
</dbReference>
<comment type="subcellular location">
    <subcellularLocation>
        <location evidence="7">Mitochondrion</location>
    </subcellularLocation>
</comment>
<dbReference type="OrthoDB" id="10259622at2759"/>
<dbReference type="InterPro" id="IPR022450">
    <property type="entry name" value="TsaD"/>
</dbReference>
<name>I6NE77_ERECY</name>
<dbReference type="InterPro" id="IPR017860">
    <property type="entry name" value="Peptidase_M22_CS"/>
</dbReference>